<keyword evidence="2" id="KW-1185">Reference proteome</keyword>
<dbReference type="EMBL" id="VSWD01000005">
    <property type="protein sequence ID" value="KAK3103880.1"/>
    <property type="molecule type" value="Genomic_DNA"/>
</dbReference>
<gene>
    <name evidence="1" type="ORF">FSP39_022626</name>
</gene>
<protein>
    <submittedName>
        <fullName evidence="1">Uncharacterized protein</fullName>
    </submittedName>
</protein>
<dbReference type="Proteomes" id="UP001186944">
    <property type="component" value="Unassembled WGS sequence"/>
</dbReference>
<accession>A0AA88YPJ9</accession>
<name>A0AA88YPJ9_PINIB</name>
<evidence type="ECO:0000313" key="2">
    <source>
        <dbReference type="Proteomes" id="UP001186944"/>
    </source>
</evidence>
<reference evidence="1" key="1">
    <citation type="submission" date="2019-08" db="EMBL/GenBank/DDBJ databases">
        <title>The improved chromosome-level genome for the pearl oyster Pinctada fucata martensii using PacBio sequencing and Hi-C.</title>
        <authorList>
            <person name="Zheng Z."/>
        </authorList>
    </citation>
    <scope>NUCLEOTIDE SEQUENCE</scope>
    <source>
        <strain evidence="1">ZZ-2019</strain>
        <tissue evidence="1">Adductor muscle</tissue>
    </source>
</reference>
<dbReference type="AlphaFoldDB" id="A0AA88YPJ9"/>
<proteinExistence type="predicted"/>
<comment type="caution">
    <text evidence="1">The sequence shown here is derived from an EMBL/GenBank/DDBJ whole genome shotgun (WGS) entry which is preliminary data.</text>
</comment>
<organism evidence="1 2">
    <name type="scientific">Pinctada imbricata</name>
    <name type="common">Atlantic pearl-oyster</name>
    <name type="synonym">Pinctada martensii</name>
    <dbReference type="NCBI Taxonomy" id="66713"/>
    <lineage>
        <taxon>Eukaryota</taxon>
        <taxon>Metazoa</taxon>
        <taxon>Spiralia</taxon>
        <taxon>Lophotrochozoa</taxon>
        <taxon>Mollusca</taxon>
        <taxon>Bivalvia</taxon>
        <taxon>Autobranchia</taxon>
        <taxon>Pteriomorphia</taxon>
        <taxon>Pterioida</taxon>
        <taxon>Pterioidea</taxon>
        <taxon>Pteriidae</taxon>
        <taxon>Pinctada</taxon>
    </lineage>
</organism>
<evidence type="ECO:0000313" key="1">
    <source>
        <dbReference type="EMBL" id="KAK3103880.1"/>
    </source>
</evidence>
<sequence>MNPASPATIDLYDEDVDDSVIGSRDWMKSESIVSKRAQRTVIVVPDPVHSTPTTTKSDGAVGTDIVDVPSIREVEHSPNTIRNGPDLRFQDFRKGAWAKKILFTENLTSKEKKDPNRGWDGAGYSPA</sequence>